<dbReference type="SUPFAM" id="SSF57424">
    <property type="entry name" value="LDL receptor-like module"/>
    <property type="match status" value="1"/>
</dbReference>
<dbReference type="SMART" id="SM00042">
    <property type="entry name" value="CUB"/>
    <property type="match status" value="1"/>
</dbReference>
<dbReference type="PROSITE" id="PS01180">
    <property type="entry name" value="CUB"/>
    <property type="match status" value="1"/>
</dbReference>
<dbReference type="InterPro" id="IPR032413">
    <property type="entry name" value="Arm_3"/>
</dbReference>
<dbReference type="Gene3D" id="2.60.120.290">
    <property type="entry name" value="Spermadhesin, CUB domain"/>
    <property type="match status" value="1"/>
</dbReference>
<evidence type="ECO:0000256" key="1">
    <source>
        <dbReference type="ARBA" id="ARBA00010394"/>
    </source>
</evidence>
<comment type="similarity">
    <text evidence="1">Belongs to the importin alpha family.</text>
</comment>
<keyword evidence="6" id="KW-0732">Signal</keyword>
<dbReference type="EMBL" id="CAKKLH010000093">
    <property type="protein sequence ID" value="CAH0102785.1"/>
    <property type="molecule type" value="Genomic_DNA"/>
</dbReference>
<protein>
    <recommendedName>
        <fullName evidence="7">CUB domain-containing protein</fullName>
    </recommendedName>
</protein>
<organism evidence="8 9">
    <name type="scientific">Daphnia galeata</name>
    <dbReference type="NCBI Taxonomy" id="27404"/>
    <lineage>
        <taxon>Eukaryota</taxon>
        <taxon>Metazoa</taxon>
        <taxon>Ecdysozoa</taxon>
        <taxon>Arthropoda</taxon>
        <taxon>Crustacea</taxon>
        <taxon>Branchiopoda</taxon>
        <taxon>Diplostraca</taxon>
        <taxon>Cladocera</taxon>
        <taxon>Anomopoda</taxon>
        <taxon>Daphniidae</taxon>
        <taxon>Daphnia</taxon>
    </lineage>
</organism>
<evidence type="ECO:0000313" key="9">
    <source>
        <dbReference type="Proteomes" id="UP000789390"/>
    </source>
</evidence>
<dbReference type="Pfam" id="PF00514">
    <property type="entry name" value="Arm"/>
    <property type="match status" value="3"/>
</dbReference>
<keyword evidence="3" id="KW-0653">Protein transport</keyword>
<dbReference type="SUPFAM" id="SSF48371">
    <property type="entry name" value="ARM repeat"/>
    <property type="match status" value="1"/>
</dbReference>
<dbReference type="InterPro" id="IPR036055">
    <property type="entry name" value="LDL_receptor-like_sf"/>
</dbReference>
<dbReference type="Pfam" id="PF00431">
    <property type="entry name" value="CUB"/>
    <property type="match status" value="1"/>
</dbReference>
<feature type="domain" description="CUB" evidence="7">
    <location>
        <begin position="682"/>
        <end position="789"/>
    </location>
</feature>
<dbReference type="SMART" id="SM00185">
    <property type="entry name" value="ARM"/>
    <property type="match status" value="4"/>
</dbReference>
<dbReference type="Gene3D" id="1.25.10.10">
    <property type="entry name" value="Leucine-rich Repeat Variant"/>
    <property type="match status" value="1"/>
</dbReference>
<evidence type="ECO:0000256" key="6">
    <source>
        <dbReference type="SAM" id="SignalP"/>
    </source>
</evidence>
<comment type="caution">
    <text evidence="5">Lacks conserved residue(s) required for the propagation of feature annotation.</text>
</comment>
<proteinExistence type="inferred from homology"/>
<evidence type="ECO:0000256" key="2">
    <source>
        <dbReference type="ARBA" id="ARBA00022448"/>
    </source>
</evidence>
<dbReference type="Gene3D" id="4.10.400.10">
    <property type="entry name" value="Low-density Lipoprotein Receptor"/>
    <property type="match status" value="1"/>
</dbReference>
<accession>A0A8J2W2U2</accession>
<dbReference type="Proteomes" id="UP000789390">
    <property type="component" value="Unassembled WGS sequence"/>
</dbReference>
<keyword evidence="4 5" id="KW-1015">Disulfide bond</keyword>
<gene>
    <name evidence="8" type="ORF">DGAL_LOCUS5309</name>
</gene>
<feature type="disulfide bond" evidence="5">
    <location>
        <begin position="388"/>
        <end position="406"/>
    </location>
</feature>
<dbReference type="CDD" id="cd00041">
    <property type="entry name" value="CUB"/>
    <property type="match status" value="1"/>
</dbReference>
<comment type="caution">
    <text evidence="8">The sequence shown here is derived from an EMBL/GenBank/DDBJ whole genome shotgun (WGS) entry which is preliminary data.</text>
</comment>
<name>A0A8J2W2U2_9CRUS</name>
<reference evidence="8" key="1">
    <citation type="submission" date="2021-11" db="EMBL/GenBank/DDBJ databases">
        <authorList>
            <person name="Schell T."/>
        </authorList>
    </citation>
    <scope>NUCLEOTIDE SEQUENCE</scope>
    <source>
        <strain evidence="8">M5</strain>
    </source>
</reference>
<dbReference type="InterPro" id="IPR002172">
    <property type="entry name" value="LDrepeatLR_classA_rpt"/>
</dbReference>
<keyword evidence="9" id="KW-1185">Reference proteome</keyword>
<feature type="chain" id="PRO_5035195855" description="CUB domain-containing protein" evidence="6">
    <location>
        <begin position="24"/>
        <end position="1152"/>
    </location>
</feature>
<dbReference type="Pfam" id="PF16186">
    <property type="entry name" value="Arm_3"/>
    <property type="match status" value="1"/>
</dbReference>
<dbReference type="OrthoDB" id="6351222at2759"/>
<dbReference type="InterPro" id="IPR000859">
    <property type="entry name" value="CUB_dom"/>
</dbReference>
<feature type="signal peptide" evidence="6">
    <location>
        <begin position="1"/>
        <end position="23"/>
    </location>
</feature>
<keyword evidence="2" id="KW-0813">Transport</keyword>
<evidence type="ECO:0000313" key="8">
    <source>
        <dbReference type="EMBL" id="CAH0102785.1"/>
    </source>
</evidence>
<dbReference type="InterPro" id="IPR000225">
    <property type="entry name" value="Armadillo"/>
</dbReference>
<dbReference type="SUPFAM" id="SSF49854">
    <property type="entry name" value="Spermadhesin, CUB domain"/>
    <property type="match status" value="2"/>
</dbReference>
<evidence type="ECO:0000256" key="3">
    <source>
        <dbReference type="ARBA" id="ARBA00022927"/>
    </source>
</evidence>
<dbReference type="Pfam" id="PF00057">
    <property type="entry name" value="Ldl_recept_a"/>
    <property type="match status" value="1"/>
</dbReference>
<dbReference type="PROSITE" id="PS50068">
    <property type="entry name" value="LDLRA_2"/>
    <property type="match status" value="2"/>
</dbReference>
<dbReference type="AlphaFoldDB" id="A0A8J2W2U2"/>
<dbReference type="InterPro" id="IPR016024">
    <property type="entry name" value="ARM-type_fold"/>
</dbReference>
<evidence type="ECO:0000256" key="4">
    <source>
        <dbReference type="ARBA" id="ARBA00023157"/>
    </source>
</evidence>
<dbReference type="CDD" id="cd00112">
    <property type="entry name" value="LDLa"/>
    <property type="match status" value="1"/>
</dbReference>
<dbReference type="GO" id="GO:0015031">
    <property type="term" value="P:protein transport"/>
    <property type="evidence" value="ECO:0007669"/>
    <property type="project" value="UniProtKB-KW"/>
</dbReference>
<evidence type="ECO:0000259" key="7">
    <source>
        <dbReference type="PROSITE" id="PS01180"/>
    </source>
</evidence>
<dbReference type="InterPro" id="IPR035914">
    <property type="entry name" value="Sperma_CUB_dom_sf"/>
</dbReference>
<sequence>MGFYFEFLIGIIILVISNNFVWANVECDPTAECRQLRERVETLETVVRGLISIVANHKTDEELREILALSSSLDSSENKTVPIVEAEQRPNKNAVNHLKGAVRCSLANFLDINRLLDEDEINPSGEIEASLGDNNVLQIKWTPLSMDCMKFSSGVWIRVFESGQSSSSALQYLSIPQKCLKRSANASFSIVLSSSASKLSGNNCHFDLRDSLIQCRVYTIEVVPNYQSLKGKSLFTEIVIPSANYNSTENKESLISAASNTSSLILHWKDNSGCAPRLTALNFKIFPDSEENAENATISFRIPRYCLGQPTEDTGIFSLSLPQNESKCPVKWMPLDPCRKYQIEIQSEYSNTWTRGPSLWETFTSIEREINPTRYENRLNCQSDHFYCDGNCKPYRFICDGDRNDCPMSGIDEQYCDSQCETGFRCGRQCIPKDLVCDGKYDCIDGSDESYLSIYESCHQLKNYSGHFNSLKMINVDNSMNCGNSLYLTKTLLISVYDGPYLTSPLLLSHNGSTRPTSIRSSSNNLYIEFPVTAGFHNFNVDVDYKNTNLIDPFVPGCGGYVYDDGIVSSPNNFPSDSGAIECFWFLETAQSNKLLVLKRIPSSENASTSDANRENPIVMTVYDDWNSTGQVLYDGKVSSSKDSGQIVYSVNQKMMIKFTIVQLIPSPTVEVFNRTILHWNVATIVAGSSGTIESANYPSTYPNSHDYRWHIVTEPGTKVQLLFAFFKTQEGFDFVYDGSTVKSRLLVEKSGGMTAPFTITSSSNQLLVRFTSDDDITFPGFLALYSVSVENLGRIGRSGNESHLKMQRLHPTGFRDIYVFPTRKNRSFNFQEGNHDAVNSDIPSLKLSLTRCQQKSLCCPNPFPSLHFYGNQDGRQVMDFRSIRTHSFGPSSSSQSGPLSSIKRSIHYLILAHNSRRSCVIMPTKANPNGLKDFKIKGRDVEEVVDAGVVPRLVALLDHTEVSVITPTLRTIGNIVTGSDVQTDSVLAAGACPLLAKLLAHSKMNITKQAAWTVSNIAAGNSVQIQALITNNVIRPLVEVLAKGDFECQKEAAWAITNITLGGNVEQIALLSQFGAVAPLCNLLEAKEPKTILVVLDGLANILDAAEKMGELEKVLFHVEECGGLDRIEALQSHANVEIYLKSLAMQIFIQ</sequence>
<dbReference type="PANTHER" id="PTHR23316">
    <property type="entry name" value="IMPORTIN ALPHA"/>
    <property type="match status" value="1"/>
</dbReference>
<dbReference type="InterPro" id="IPR011989">
    <property type="entry name" value="ARM-like"/>
</dbReference>
<dbReference type="SMART" id="SM00192">
    <property type="entry name" value="LDLa"/>
    <property type="match status" value="2"/>
</dbReference>
<evidence type="ECO:0000256" key="5">
    <source>
        <dbReference type="PROSITE-ProRule" id="PRU00124"/>
    </source>
</evidence>